<evidence type="ECO:0000313" key="1">
    <source>
        <dbReference type="EMBL" id="MPC58387.1"/>
    </source>
</evidence>
<dbReference type="Proteomes" id="UP000324222">
    <property type="component" value="Unassembled WGS sequence"/>
</dbReference>
<evidence type="ECO:0000313" key="2">
    <source>
        <dbReference type="Proteomes" id="UP000324222"/>
    </source>
</evidence>
<dbReference type="EMBL" id="VSRR010015630">
    <property type="protein sequence ID" value="MPC58387.1"/>
    <property type="molecule type" value="Genomic_DNA"/>
</dbReference>
<name>A0A5B7GMC4_PORTR</name>
<proteinExistence type="predicted"/>
<accession>A0A5B7GMC4</accession>
<comment type="caution">
    <text evidence="1">The sequence shown here is derived from an EMBL/GenBank/DDBJ whole genome shotgun (WGS) entry which is preliminary data.</text>
</comment>
<dbReference type="AlphaFoldDB" id="A0A5B7GMC4"/>
<protein>
    <submittedName>
        <fullName evidence="1">Uncharacterized protein</fullName>
    </submittedName>
</protein>
<sequence length="60" mass="6741">MNNGNTQPITPQRTALSKKYHHAYITATGRGLPISVDCLFWNHNSTGQSRVKAYKIKDPI</sequence>
<keyword evidence="2" id="KW-1185">Reference proteome</keyword>
<reference evidence="1 2" key="1">
    <citation type="submission" date="2019-05" db="EMBL/GenBank/DDBJ databases">
        <title>Another draft genome of Portunus trituberculatus and its Hox gene families provides insights of decapod evolution.</title>
        <authorList>
            <person name="Jeong J.-H."/>
            <person name="Song I."/>
            <person name="Kim S."/>
            <person name="Choi T."/>
            <person name="Kim D."/>
            <person name="Ryu S."/>
            <person name="Kim W."/>
        </authorList>
    </citation>
    <scope>NUCLEOTIDE SEQUENCE [LARGE SCALE GENOMIC DNA]</scope>
    <source>
        <tissue evidence="1">Muscle</tissue>
    </source>
</reference>
<gene>
    <name evidence="1" type="ORF">E2C01_052391</name>
</gene>
<organism evidence="1 2">
    <name type="scientific">Portunus trituberculatus</name>
    <name type="common">Swimming crab</name>
    <name type="synonym">Neptunus trituberculatus</name>
    <dbReference type="NCBI Taxonomy" id="210409"/>
    <lineage>
        <taxon>Eukaryota</taxon>
        <taxon>Metazoa</taxon>
        <taxon>Ecdysozoa</taxon>
        <taxon>Arthropoda</taxon>
        <taxon>Crustacea</taxon>
        <taxon>Multicrustacea</taxon>
        <taxon>Malacostraca</taxon>
        <taxon>Eumalacostraca</taxon>
        <taxon>Eucarida</taxon>
        <taxon>Decapoda</taxon>
        <taxon>Pleocyemata</taxon>
        <taxon>Brachyura</taxon>
        <taxon>Eubrachyura</taxon>
        <taxon>Portunoidea</taxon>
        <taxon>Portunidae</taxon>
        <taxon>Portuninae</taxon>
        <taxon>Portunus</taxon>
    </lineage>
</organism>